<dbReference type="InterPro" id="IPR029044">
    <property type="entry name" value="Nucleotide-diphossugar_trans"/>
</dbReference>
<comment type="similarity">
    <text evidence="1">Belongs to the glycosyltransferase 2 family.</text>
</comment>
<dbReference type="InterPro" id="IPR001173">
    <property type="entry name" value="Glyco_trans_2-like"/>
</dbReference>
<feature type="domain" description="Glycosyltransferase 2-like" evidence="4">
    <location>
        <begin position="4"/>
        <end position="135"/>
    </location>
</feature>
<evidence type="ECO:0000313" key="5">
    <source>
        <dbReference type="EMBL" id="MEN1946546.1"/>
    </source>
</evidence>
<evidence type="ECO:0000256" key="1">
    <source>
        <dbReference type="ARBA" id="ARBA00006739"/>
    </source>
</evidence>
<dbReference type="EMBL" id="JBCLVG010000001">
    <property type="protein sequence ID" value="MEN1946546.1"/>
    <property type="molecule type" value="Genomic_DNA"/>
</dbReference>
<dbReference type="SUPFAM" id="SSF53448">
    <property type="entry name" value="Nucleotide-diphospho-sugar transferases"/>
    <property type="match status" value="1"/>
</dbReference>
<proteinExistence type="inferred from homology"/>
<gene>
    <name evidence="5" type="ORF">WJX64_08315</name>
</gene>
<keyword evidence="2" id="KW-0328">Glycosyltransferase</keyword>
<keyword evidence="3" id="KW-0808">Transferase</keyword>
<protein>
    <submittedName>
        <fullName evidence="5">Glycosyltransferase family 2 protein</fullName>
    </submittedName>
</protein>
<sequence>MTISVALCTYNGAQFIADQIASILSQDRPVDELVIADDGSADDTVAIAIAAIAAHPRGPGVSVRVLESSTRLGVTANFARALDACSGDLLVLSDQDDVWHADRVSRMVRMFDDRPTLLLAHGDARIVDGDGEPTGELLFQTLGVTDAEKGDVHAGRALQVLLRRNIVTGATTMLRRELVASAAPFPASWVHDEWLAVIAAVSGGVDLLEAPLIDYRIHGGNQIGASSLTASGRVQRLRAPRTERNARLLARAEALAERLPLLSGPASGAVIEMGRQKLEHERARSSLPARRLPRIGPVLREWRTGRYASAGLGAQDVLRDLVQPV</sequence>
<dbReference type="CDD" id="cd04196">
    <property type="entry name" value="GT_2_like_d"/>
    <property type="match status" value="1"/>
</dbReference>
<reference evidence="5 6" key="1">
    <citation type="submission" date="2024-03" db="EMBL/GenBank/DDBJ databases">
        <title>YIM 134122 draft genome.</title>
        <authorList>
            <person name="Zuo S."/>
            <person name="Xiong L."/>
        </authorList>
    </citation>
    <scope>NUCLEOTIDE SEQUENCE [LARGE SCALE GENOMIC DNA]</scope>
    <source>
        <strain evidence="5 6">YIM 134122</strain>
    </source>
</reference>
<dbReference type="RefSeq" id="WP_342112981.1">
    <property type="nucleotide sequence ID" value="NZ_JBCAUN010000001.1"/>
</dbReference>
<organism evidence="5 6">
    <name type="scientific">Leifsonia stereocauli</name>
    <dbReference type="NCBI Taxonomy" id="3134136"/>
    <lineage>
        <taxon>Bacteria</taxon>
        <taxon>Bacillati</taxon>
        <taxon>Actinomycetota</taxon>
        <taxon>Actinomycetes</taxon>
        <taxon>Micrococcales</taxon>
        <taxon>Microbacteriaceae</taxon>
        <taxon>Leifsonia</taxon>
    </lineage>
</organism>
<dbReference type="InterPro" id="IPR050834">
    <property type="entry name" value="Glycosyltransf_2"/>
</dbReference>
<accession>A0ABU9W3G9</accession>
<dbReference type="Pfam" id="PF00535">
    <property type="entry name" value="Glycos_transf_2"/>
    <property type="match status" value="1"/>
</dbReference>
<name>A0ABU9W3G9_9MICO</name>
<dbReference type="Proteomes" id="UP001425155">
    <property type="component" value="Unassembled WGS sequence"/>
</dbReference>
<evidence type="ECO:0000313" key="6">
    <source>
        <dbReference type="Proteomes" id="UP001425155"/>
    </source>
</evidence>
<dbReference type="Gene3D" id="3.90.550.10">
    <property type="entry name" value="Spore Coat Polysaccharide Biosynthesis Protein SpsA, Chain A"/>
    <property type="match status" value="1"/>
</dbReference>
<comment type="caution">
    <text evidence="5">The sequence shown here is derived from an EMBL/GenBank/DDBJ whole genome shotgun (WGS) entry which is preliminary data.</text>
</comment>
<dbReference type="PANTHER" id="PTHR43685">
    <property type="entry name" value="GLYCOSYLTRANSFERASE"/>
    <property type="match status" value="1"/>
</dbReference>
<evidence type="ECO:0000256" key="2">
    <source>
        <dbReference type="ARBA" id="ARBA00022676"/>
    </source>
</evidence>
<keyword evidence="6" id="KW-1185">Reference proteome</keyword>
<evidence type="ECO:0000256" key="3">
    <source>
        <dbReference type="ARBA" id="ARBA00022679"/>
    </source>
</evidence>
<evidence type="ECO:0000259" key="4">
    <source>
        <dbReference type="Pfam" id="PF00535"/>
    </source>
</evidence>
<dbReference type="PANTHER" id="PTHR43685:SF5">
    <property type="entry name" value="GLYCOSYLTRANSFERASE EPSE-RELATED"/>
    <property type="match status" value="1"/>
</dbReference>